<dbReference type="Proteomes" id="UP000663929">
    <property type="component" value="Chromosome"/>
</dbReference>
<evidence type="ECO:0000313" key="1">
    <source>
        <dbReference type="EMBL" id="QTD49633.1"/>
    </source>
</evidence>
<proteinExistence type="predicted"/>
<organism evidence="1 2">
    <name type="scientific">Sulfidibacter corallicola</name>
    <dbReference type="NCBI Taxonomy" id="2818388"/>
    <lineage>
        <taxon>Bacteria</taxon>
        <taxon>Pseudomonadati</taxon>
        <taxon>Acidobacteriota</taxon>
        <taxon>Holophagae</taxon>
        <taxon>Acanthopleuribacterales</taxon>
        <taxon>Acanthopleuribacteraceae</taxon>
        <taxon>Sulfidibacter</taxon>
    </lineage>
</organism>
<accession>A0A8A4TJ57</accession>
<keyword evidence="2" id="KW-1185">Reference proteome</keyword>
<protein>
    <submittedName>
        <fullName evidence="1">Uncharacterized protein</fullName>
    </submittedName>
</protein>
<dbReference type="RefSeq" id="WP_237379266.1">
    <property type="nucleotide sequence ID" value="NZ_CP071793.1"/>
</dbReference>
<dbReference type="EMBL" id="CP071793">
    <property type="protein sequence ID" value="QTD49633.1"/>
    <property type="molecule type" value="Genomic_DNA"/>
</dbReference>
<dbReference type="AlphaFoldDB" id="A0A8A4TJ57"/>
<dbReference type="KEGG" id="scor:J3U87_28945"/>
<name>A0A8A4TJ57_SULCO</name>
<evidence type="ECO:0000313" key="2">
    <source>
        <dbReference type="Proteomes" id="UP000663929"/>
    </source>
</evidence>
<reference evidence="1" key="1">
    <citation type="submission" date="2021-03" db="EMBL/GenBank/DDBJ databases">
        <title>Acanthopleuribacteraceae sp. M133.</title>
        <authorList>
            <person name="Wang G."/>
        </authorList>
    </citation>
    <scope>NUCLEOTIDE SEQUENCE</scope>
    <source>
        <strain evidence="1">M133</strain>
    </source>
</reference>
<sequence>MKVCFFAIIILSLTYSLGQDSKAHDDSMPPPPSGYTWQQFSEINSAFLKPNGWFFKHEQRGSAHVYVISQESVLEHGSFTTGLTLQVIKFIQKKEGLPASVFAIRMAQAINESSENTILSSADLGTGPFKAFGIRYRNAPVVGEPIIVHQNYIANDKRDTLFIVTFESPEKEWANAWAIGEKILKQFLIDDEY</sequence>
<gene>
    <name evidence="1" type="ORF">J3U87_28945</name>
</gene>